<keyword evidence="11" id="KW-1185">Reference proteome</keyword>
<comment type="catalytic activity">
    <reaction evidence="7 8">
        <text>cytidine(34) in tRNA(Ile2) + L-lysine + ATP = lysidine(34) in tRNA(Ile2) + AMP + diphosphate + H(+)</text>
        <dbReference type="Rhea" id="RHEA:43744"/>
        <dbReference type="Rhea" id="RHEA-COMP:10625"/>
        <dbReference type="Rhea" id="RHEA-COMP:10670"/>
        <dbReference type="ChEBI" id="CHEBI:15378"/>
        <dbReference type="ChEBI" id="CHEBI:30616"/>
        <dbReference type="ChEBI" id="CHEBI:32551"/>
        <dbReference type="ChEBI" id="CHEBI:33019"/>
        <dbReference type="ChEBI" id="CHEBI:82748"/>
        <dbReference type="ChEBI" id="CHEBI:83665"/>
        <dbReference type="ChEBI" id="CHEBI:456215"/>
        <dbReference type="EC" id="6.3.4.19"/>
    </reaction>
</comment>
<gene>
    <name evidence="8 10" type="primary">tilS</name>
    <name evidence="10" type="ORF">G4177_12780</name>
</gene>
<name>A0ABR9PM96_9BACT</name>
<dbReference type="NCBIfam" id="TIGR02432">
    <property type="entry name" value="lysidine_TilS_N"/>
    <property type="match status" value="1"/>
</dbReference>
<comment type="domain">
    <text evidence="8">The N-terminal region contains the highly conserved SGGXDS motif, predicted to be a P-loop motif involved in ATP binding.</text>
</comment>
<reference evidence="10 11" key="1">
    <citation type="submission" date="2020-02" db="EMBL/GenBank/DDBJ databases">
        <authorList>
            <person name="Babadi Z.K."/>
            <person name="Risdian C."/>
            <person name="Ebrahimipour G.H."/>
            <person name="Wink J."/>
        </authorList>
    </citation>
    <scope>NUCLEOTIDE SEQUENCE [LARGE SCALE GENOMIC DNA]</scope>
    <source>
        <strain evidence="10 11">ZKHCc1 1396</strain>
    </source>
</reference>
<evidence type="ECO:0000256" key="1">
    <source>
        <dbReference type="ARBA" id="ARBA00004496"/>
    </source>
</evidence>
<dbReference type="InterPro" id="IPR012094">
    <property type="entry name" value="tRNA_Ile_lys_synt"/>
</dbReference>
<dbReference type="Pfam" id="PF01171">
    <property type="entry name" value="ATP_bind_3"/>
    <property type="match status" value="1"/>
</dbReference>
<keyword evidence="3 8" id="KW-0436">Ligase</keyword>
<dbReference type="NCBIfam" id="TIGR02433">
    <property type="entry name" value="lysidine_TilS_C"/>
    <property type="match status" value="1"/>
</dbReference>
<dbReference type="RefSeq" id="WP_193348446.1">
    <property type="nucleotide sequence ID" value="NZ_CBCSIP010000013.1"/>
</dbReference>
<evidence type="ECO:0000313" key="11">
    <source>
        <dbReference type="Proteomes" id="UP001516472"/>
    </source>
</evidence>
<comment type="similarity">
    <text evidence="8">Belongs to the tRNA(Ile)-lysidine synthase family.</text>
</comment>
<feature type="domain" description="Lysidine-tRNA(Ile) synthetase C-terminal" evidence="9">
    <location>
        <begin position="367"/>
        <end position="436"/>
    </location>
</feature>
<dbReference type="InterPro" id="IPR011063">
    <property type="entry name" value="TilS/TtcA_N"/>
</dbReference>
<dbReference type="Pfam" id="PF11734">
    <property type="entry name" value="TilS_C"/>
    <property type="match status" value="1"/>
</dbReference>
<keyword evidence="5 8" id="KW-0547">Nucleotide-binding</keyword>
<sequence>MPRASPEVPPLAPLLARSYADHGLAARSVLLAVSGGADSTALLVGTARIREALGLRVEVATFDHGLRGGSAQEAASVARLAARLGLPCHVRALALSPGAGVEARAREARYATLEALRGERDLAAIATGHTMNDQAETLLMRLARGTALRGARGIHAEASRLVRPLLGCSRADVLAFLAAEGQAYVEDPMNADPAFFRTRVRRDALPALDRAAGFSTLAHLANFARLAAEDEALLERLADASWERLSLPGGGLDAVGVGALEAPLRRRVLARLLDAAGARVDQGTLERVMDAVRRAGTTPLSGGSSLRATGGRVRCVGPTRTVAPGPLLLTGPGAAGDFGAWHFRVAEGSVPPGVLEFALGKEAAWPLMVRSRRAGDRVHTRSGHRKVQDVLVDARVPAEARDAQPVVVDADGRLLWLPGVLAAVGVQKRGQGVSEVASRHSLWASPPLSSEHPGPPL</sequence>
<keyword evidence="6 8" id="KW-0067">ATP-binding</keyword>
<evidence type="ECO:0000256" key="4">
    <source>
        <dbReference type="ARBA" id="ARBA00022694"/>
    </source>
</evidence>
<dbReference type="HAMAP" id="MF_01161">
    <property type="entry name" value="tRNA_Ile_lys_synt"/>
    <property type="match status" value="1"/>
</dbReference>
<evidence type="ECO:0000256" key="5">
    <source>
        <dbReference type="ARBA" id="ARBA00022741"/>
    </source>
</evidence>
<proteinExistence type="inferred from homology"/>
<comment type="function">
    <text evidence="8">Ligates lysine onto the cytidine present at position 34 of the AUA codon-specific tRNA(Ile) that contains the anticodon CAU, in an ATP-dependent manner. Cytidine is converted to lysidine, thus changing the amino acid specificity of the tRNA from methionine to isoleucine.</text>
</comment>
<accession>A0ABR9PM96</accession>
<dbReference type="InterPro" id="IPR012795">
    <property type="entry name" value="tRNA_Ile_lys_synt_N"/>
</dbReference>
<comment type="caution">
    <text evidence="10">The sequence shown here is derived from an EMBL/GenBank/DDBJ whole genome shotgun (WGS) entry which is preliminary data.</text>
</comment>
<dbReference type="CDD" id="cd01992">
    <property type="entry name" value="TilS_N"/>
    <property type="match status" value="1"/>
</dbReference>
<dbReference type="Proteomes" id="UP001516472">
    <property type="component" value="Unassembled WGS sequence"/>
</dbReference>
<dbReference type="SUPFAM" id="SSF52402">
    <property type="entry name" value="Adenine nucleotide alpha hydrolases-like"/>
    <property type="match status" value="1"/>
</dbReference>
<dbReference type="Gene3D" id="3.40.50.620">
    <property type="entry name" value="HUPs"/>
    <property type="match status" value="1"/>
</dbReference>
<keyword evidence="2 8" id="KW-0963">Cytoplasm</keyword>
<keyword evidence="4 8" id="KW-0819">tRNA processing</keyword>
<evidence type="ECO:0000313" key="10">
    <source>
        <dbReference type="EMBL" id="MBE4749037.1"/>
    </source>
</evidence>
<comment type="subcellular location">
    <subcellularLocation>
        <location evidence="1 8">Cytoplasm</location>
    </subcellularLocation>
</comment>
<organism evidence="10 11">
    <name type="scientific">Corallococcus soli</name>
    <dbReference type="NCBI Taxonomy" id="2710757"/>
    <lineage>
        <taxon>Bacteria</taxon>
        <taxon>Pseudomonadati</taxon>
        <taxon>Myxococcota</taxon>
        <taxon>Myxococcia</taxon>
        <taxon>Myxococcales</taxon>
        <taxon>Cystobacterineae</taxon>
        <taxon>Myxococcaceae</taxon>
        <taxon>Corallococcus</taxon>
    </lineage>
</organism>
<evidence type="ECO:0000256" key="7">
    <source>
        <dbReference type="ARBA" id="ARBA00048539"/>
    </source>
</evidence>
<dbReference type="EC" id="6.3.4.19" evidence="8"/>
<evidence type="ECO:0000256" key="8">
    <source>
        <dbReference type="HAMAP-Rule" id="MF_01161"/>
    </source>
</evidence>
<dbReference type="PANTHER" id="PTHR43033:SF1">
    <property type="entry name" value="TRNA(ILE)-LYSIDINE SYNTHASE-RELATED"/>
    <property type="match status" value="1"/>
</dbReference>
<dbReference type="SMART" id="SM00977">
    <property type="entry name" value="TilS_C"/>
    <property type="match status" value="1"/>
</dbReference>
<evidence type="ECO:0000256" key="6">
    <source>
        <dbReference type="ARBA" id="ARBA00022840"/>
    </source>
</evidence>
<evidence type="ECO:0000259" key="9">
    <source>
        <dbReference type="SMART" id="SM00977"/>
    </source>
</evidence>
<feature type="binding site" evidence="8">
    <location>
        <begin position="34"/>
        <end position="39"/>
    </location>
    <ligand>
        <name>ATP</name>
        <dbReference type="ChEBI" id="CHEBI:30616"/>
    </ligand>
</feature>
<evidence type="ECO:0000256" key="2">
    <source>
        <dbReference type="ARBA" id="ARBA00022490"/>
    </source>
</evidence>
<evidence type="ECO:0000256" key="3">
    <source>
        <dbReference type="ARBA" id="ARBA00022598"/>
    </source>
</evidence>
<dbReference type="InterPro" id="IPR012796">
    <property type="entry name" value="Lysidine-tRNA-synth_C"/>
</dbReference>
<dbReference type="GO" id="GO:0032267">
    <property type="term" value="F:tRNA(Ile)-lysidine synthase activity"/>
    <property type="evidence" value="ECO:0007669"/>
    <property type="project" value="UniProtKB-EC"/>
</dbReference>
<dbReference type="PANTHER" id="PTHR43033">
    <property type="entry name" value="TRNA(ILE)-LYSIDINE SYNTHASE-RELATED"/>
    <property type="match status" value="1"/>
</dbReference>
<dbReference type="SUPFAM" id="SSF56037">
    <property type="entry name" value="PheT/TilS domain"/>
    <property type="match status" value="1"/>
</dbReference>
<dbReference type="EMBL" id="JAAIYO010000003">
    <property type="protein sequence ID" value="MBE4749037.1"/>
    <property type="molecule type" value="Genomic_DNA"/>
</dbReference>
<dbReference type="InterPro" id="IPR014729">
    <property type="entry name" value="Rossmann-like_a/b/a_fold"/>
</dbReference>
<protein>
    <recommendedName>
        <fullName evidence="8">tRNA(Ile)-lysidine synthase</fullName>
        <ecNumber evidence="8">6.3.4.19</ecNumber>
    </recommendedName>
    <alternativeName>
        <fullName evidence="8">tRNA(Ile)-2-lysyl-cytidine synthase</fullName>
    </alternativeName>
    <alternativeName>
        <fullName evidence="8">tRNA(Ile)-lysidine synthetase</fullName>
    </alternativeName>
</protein>
<dbReference type="SUPFAM" id="SSF82829">
    <property type="entry name" value="MesJ substrate recognition domain-like"/>
    <property type="match status" value="1"/>
</dbReference>